<protein>
    <submittedName>
        <fullName evidence="2">ROK family transcriptional regulator</fullName>
    </submittedName>
</protein>
<dbReference type="Pfam" id="PF13412">
    <property type="entry name" value="HTH_24"/>
    <property type="match status" value="1"/>
</dbReference>
<evidence type="ECO:0000313" key="3">
    <source>
        <dbReference type="Proteomes" id="UP001432062"/>
    </source>
</evidence>
<dbReference type="Gene3D" id="3.30.420.40">
    <property type="match status" value="2"/>
</dbReference>
<dbReference type="InterPro" id="IPR000600">
    <property type="entry name" value="ROK"/>
</dbReference>
<dbReference type="InterPro" id="IPR043129">
    <property type="entry name" value="ATPase_NBD"/>
</dbReference>
<evidence type="ECO:0000313" key="2">
    <source>
        <dbReference type="EMBL" id="WUV43471.1"/>
    </source>
</evidence>
<sequence length="389" mass="40142">MTVVAGGSSAGAVLRAVLEQGTAPRSEIARLAGLSPATVTAQVRALRTAGLLTELPETAGPAGMGRPHSPLMLNVAGNVVIGVHIAAEHTTVAVLDIAGAVRLSHRVPHISLDPDAILAAAAAEVCRLRGELTERILGLGVAIGGWVDTSAGAVVGHGTLPWRNVAVRRYLSDETGLPVTLDSHTRALVHAEQLFGNARDAAATVVLFAGNVIDVAFAVHGRVHYGPRSAAGAITRLVAGESAESALADCADRALVARAQRASLPVRGLRDLIEVAGWDETAQALFVERATVLGRVIAVVIDLLDPDAVVIVDPALVRVPGVRATYLDAVRRYSACERPEEVVAGSSFLGHALETAAGTVVLQQLFTDPLAVVTAAVPGEVLPPSDARL</sequence>
<dbReference type="Pfam" id="PF00480">
    <property type="entry name" value="ROK"/>
    <property type="match status" value="1"/>
</dbReference>
<dbReference type="PANTHER" id="PTHR18964:SF149">
    <property type="entry name" value="BIFUNCTIONAL UDP-N-ACETYLGLUCOSAMINE 2-EPIMERASE_N-ACETYLMANNOSAMINE KINASE"/>
    <property type="match status" value="1"/>
</dbReference>
<accession>A0ABZ1YKH1</accession>
<evidence type="ECO:0000256" key="1">
    <source>
        <dbReference type="ARBA" id="ARBA00006479"/>
    </source>
</evidence>
<comment type="similarity">
    <text evidence="1">Belongs to the ROK (NagC/XylR) family.</text>
</comment>
<gene>
    <name evidence="2" type="ORF">OG563_30165</name>
</gene>
<dbReference type="SUPFAM" id="SSF53067">
    <property type="entry name" value="Actin-like ATPase domain"/>
    <property type="match status" value="1"/>
</dbReference>
<dbReference type="InterPro" id="IPR036390">
    <property type="entry name" value="WH_DNA-bd_sf"/>
</dbReference>
<dbReference type="RefSeq" id="WP_329405906.1">
    <property type="nucleotide sequence ID" value="NZ_CP109441.1"/>
</dbReference>
<organism evidence="2 3">
    <name type="scientific">Nocardia vinacea</name>
    <dbReference type="NCBI Taxonomy" id="96468"/>
    <lineage>
        <taxon>Bacteria</taxon>
        <taxon>Bacillati</taxon>
        <taxon>Actinomycetota</taxon>
        <taxon>Actinomycetes</taxon>
        <taxon>Mycobacteriales</taxon>
        <taxon>Nocardiaceae</taxon>
        <taxon>Nocardia</taxon>
    </lineage>
</organism>
<proteinExistence type="inferred from homology"/>
<dbReference type="PANTHER" id="PTHR18964">
    <property type="entry name" value="ROK (REPRESSOR, ORF, KINASE) FAMILY"/>
    <property type="match status" value="1"/>
</dbReference>
<dbReference type="EMBL" id="CP109441">
    <property type="protein sequence ID" value="WUV43471.1"/>
    <property type="molecule type" value="Genomic_DNA"/>
</dbReference>
<dbReference type="SUPFAM" id="SSF46785">
    <property type="entry name" value="Winged helix' DNA-binding domain"/>
    <property type="match status" value="1"/>
</dbReference>
<name>A0ABZ1YKH1_9NOCA</name>
<dbReference type="InterPro" id="IPR036388">
    <property type="entry name" value="WH-like_DNA-bd_sf"/>
</dbReference>
<keyword evidence="3" id="KW-1185">Reference proteome</keyword>
<dbReference type="Proteomes" id="UP001432062">
    <property type="component" value="Chromosome"/>
</dbReference>
<dbReference type="Gene3D" id="1.10.10.10">
    <property type="entry name" value="Winged helix-like DNA-binding domain superfamily/Winged helix DNA-binding domain"/>
    <property type="match status" value="1"/>
</dbReference>
<reference evidence="2" key="1">
    <citation type="submission" date="2022-10" db="EMBL/GenBank/DDBJ databases">
        <title>The complete genomes of actinobacterial strains from the NBC collection.</title>
        <authorList>
            <person name="Joergensen T.S."/>
            <person name="Alvarez Arevalo M."/>
            <person name="Sterndorff E.B."/>
            <person name="Faurdal D."/>
            <person name="Vuksanovic O."/>
            <person name="Mourched A.-S."/>
            <person name="Charusanti P."/>
            <person name="Shaw S."/>
            <person name="Blin K."/>
            <person name="Weber T."/>
        </authorList>
    </citation>
    <scope>NUCLEOTIDE SEQUENCE</scope>
    <source>
        <strain evidence="2">NBC_01482</strain>
    </source>
</reference>